<dbReference type="Gene3D" id="3.30.420.10">
    <property type="entry name" value="Ribonuclease H-like superfamily/Ribonuclease H"/>
    <property type="match status" value="1"/>
</dbReference>
<sequence>MVWMTISSKGTIHFCRINRAINGDVQWDIVAGEVLAAMYKAHGEYFTYQQSNATPLVRKDVFIGFQDLKLIVMSQTACSPDLSPIENI</sequence>
<dbReference type="InterPro" id="IPR036397">
    <property type="entry name" value="RNaseH_sf"/>
</dbReference>
<name>A0A5J4VMU0_9EUKA</name>
<evidence type="ECO:0000313" key="2">
    <source>
        <dbReference type="Proteomes" id="UP000324800"/>
    </source>
</evidence>
<organism evidence="1 2">
    <name type="scientific">Streblomastix strix</name>
    <dbReference type="NCBI Taxonomy" id="222440"/>
    <lineage>
        <taxon>Eukaryota</taxon>
        <taxon>Metamonada</taxon>
        <taxon>Preaxostyla</taxon>
        <taxon>Oxymonadida</taxon>
        <taxon>Streblomastigidae</taxon>
        <taxon>Streblomastix</taxon>
    </lineage>
</organism>
<dbReference type="OrthoDB" id="4843387at2759"/>
<comment type="caution">
    <text evidence="1">The sequence shown here is derived from an EMBL/GenBank/DDBJ whole genome shotgun (WGS) entry which is preliminary data.</text>
</comment>
<gene>
    <name evidence="1" type="ORF">EZS28_020582</name>
</gene>
<dbReference type="Proteomes" id="UP000324800">
    <property type="component" value="Unassembled WGS sequence"/>
</dbReference>
<proteinExistence type="predicted"/>
<accession>A0A5J4VMU0</accession>
<dbReference type="EMBL" id="SNRW01006020">
    <property type="protein sequence ID" value="KAA6383891.1"/>
    <property type="molecule type" value="Genomic_DNA"/>
</dbReference>
<evidence type="ECO:0000313" key="1">
    <source>
        <dbReference type="EMBL" id="KAA6383891.1"/>
    </source>
</evidence>
<dbReference type="GO" id="GO:0003676">
    <property type="term" value="F:nucleic acid binding"/>
    <property type="evidence" value="ECO:0007669"/>
    <property type="project" value="InterPro"/>
</dbReference>
<reference evidence="1 2" key="1">
    <citation type="submission" date="2019-03" db="EMBL/GenBank/DDBJ databases">
        <title>Single cell metagenomics reveals metabolic interactions within the superorganism composed of flagellate Streblomastix strix and complex community of Bacteroidetes bacteria on its surface.</title>
        <authorList>
            <person name="Treitli S.C."/>
            <person name="Kolisko M."/>
            <person name="Husnik F."/>
            <person name="Keeling P."/>
            <person name="Hampl V."/>
        </authorList>
    </citation>
    <scope>NUCLEOTIDE SEQUENCE [LARGE SCALE GENOMIC DNA]</scope>
    <source>
        <strain evidence="1">ST1C</strain>
    </source>
</reference>
<dbReference type="AlphaFoldDB" id="A0A5J4VMU0"/>
<protein>
    <submittedName>
        <fullName evidence="1">Uncharacterized protein</fullName>
    </submittedName>
</protein>